<evidence type="ECO:0000256" key="2">
    <source>
        <dbReference type="PROSITE-ProRule" id="PRU00284"/>
    </source>
</evidence>
<dbReference type="InterPro" id="IPR004089">
    <property type="entry name" value="MCPsignal_dom"/>
</dbReference>
<dbReference type="PROSITE" id="PS50111">
    <property type="entry name" value="CHEMOTAXIS_TRANSDUC_2"/>
    <property type="match status" value="1"/>
</dbReference>
<evidence type="ECO:0000313" key="5">
    <source>
        <dbReference type="EMBL" id="BAD41750.1"/>
    </source>
</evidence>
<evidence type="ECO:0000313" key="6">
    <source>
        <dbReference type="Proteomes" id="UP000000417"/>
    </source>
</evidence>
<proteinExistence type="predicted"/>
<dbReference type="PANTHER" id="PTHR32089">
    <property type="entry name" value="METHYL-ACCEPTING CHEMOTAXIS PROTEIN MCPB"/>
    <property type="match status" value="1"/>
</dbReference>
<feature type="transmembrane region" description="Helical" evidence="3">
    <location>
        <begin position="41"/>
        <end position="59"/>
    </location>
</feature>
<accession>Q67KP7</accession>
<dbReference type="eggNOG" id="COG0840">
    <property type="taxonomic scope" value="Bacteria"/>
</dbReference>
<protein>
    <submittedName>
        <fullName evidence="5">Methyl-accepting chemotaxis protein</fullName>
    </submittedName>
</protein>
<evidence type="ECO:0000259" key="4">
    <source>
        <dbReference type="PROSITE" id="PS50111"/>
    </source>
</evidence>
<keyword evidence="1 2" id="KW-0807">Transducer</keyword>
<gene>
    <name evidence="5" type="ordered locus">STH2765</name>
</gene>
<dbReference type="EMBL" id="AP006840">
    <property type="protein sequence ID" value="BAD41750.1"/>
    <property type="molecule type" value="Genomic_DNA"/>
</dbReference>
<dbReference type="SMART" id="SM00283">
    <property type="entry name" value="MA"/>
    <property type="match status" value="1"/>
</dbReference>
<dbReference type="Gene3D" id="1.10.287.950">
    <property type="entry name" value="Methyl-accepting chemotaxis protein"/>
    <property type="match status" value="1"/>
</dbReference>
<dbReference type="GO" id="GO:0007165">
    <property type="term" value="P:signal transduction"/>
    <property type="evidence" value="ECO:0007669"/>
    <property type="project" value="UniProtKB-KW"/>
</dbReference>
<keyword evidence="3" id="KW-1133">Transmembrane helix</keyword>
<feature type="domain" description="Methyl-accepting transducer" evidence="4">
    <location>
        <begin position="130"/>
        <end position="380"/>
    </location>
</feature>
<dbReference type="Pfam" id="PF00015">
    <property type="entry name" value="MCPsignal"/>
    <property type="match status" value="1"/>
</dbReference>
<keyword evidence="6" id="KW-1185">Reference proteome</keyword>
<evidence type="ECO:0000256" key="1">
    <source>
        <dbReference type="ARBA" id="ARBA00023224"/>
    </source>
</evidence>
<dbReference type="AlphaFoldDB" id="Q67KP7"/>
<evidence type="ECO:0000256" key="3">
    <source>
        <dbReference type="SAM" id="Phobius"/>
    </source>
</evidence>
<dbReference type="KEGG" id="sth:STH2765"/>
<reference evidence="5 6" key="1">
    <citation type="journal article" date="2004" name="Nucleic Acids Res.">
        <title>Genome sequence of Symbiobacterium thermophilum, an uncultivable bacterium that depends on microbial commensalism.</title>
        <authorList>
            <person name="Ueda K."/>
            <person name="Yamashita A."/>
            <person name="Ishikawa J."/>
            <person name="Shimada M."/>
            <person name="Watsuji T."/>
            <person name="Morimura K."/>
            <person name="Ikeda H."/>
            <person name="Hattori M."/>
            <person name="Beppu T."/>
        </authorList>
    </citation>
    <scope>NUCLEOTIDE SEQUENCE [LARGE SCALE GENOMIC DNA]</scope>
    <source>
        <strain evidence="6">T / IAM 14863</strain>
    </source>
</reference>
<feature type="transmembrane region" description="Helical" evidence="3">
    <location>
        <begin position="13"/>
        <end position="34"/>
    </location>
</feature>
<keyword evidence="3" id="KW-0812">Transmembrane</keyword>
<dbReference type="HOGENOM" id="CLU_657084_0_0_9"/>
<dbReference type="Proteomes" id="UP000000417">
    <property type="component" value="Chromosome"/>
</dbReference>
<dbReference type="SUPFAM" id="SSF58104">
    <property type="entry name" value="Methyl-accepting chemotaxis protein (MCP) signaling domain"/>
    <property type="match status" value="1"/>
</dbReference>
<dbReference type="PANTHER" id="PTHR32089:SF112">
    <property type="entry name" value="LYSOZYME-LIKE PROTEIN-RELATED"/>
    <property type="match status" value="1"/>
</dbReference>
<dbReference type="GO" id="GO:0016020">
    <property type="term" value="C:membrane"/>
    <property type="evidence" value="ECO:0007669"/>
    <property type="project" value="InterPro"/>
</dbReference>
<keyword evidence="3" id="KW-0472">Membrane</keyword>
<dbReference type="STRING" id="292459.STH2765"/>
<name>Q67KP7_SYMTH</name>
<organism evidence="5 6">
    <name type="scientific">Symbiobacterium thermophilum (strain DSM 24528 / JCM 14929 / IAM 14863 / T)</name>
    <dbReference type="NCBI Taxonomy" id="292459"/>
    <lineage>
        <taxon>Bacteria</taxon>
        <taxon>Bacillati</taxon>
        <taxon>Bacillota</taxon>
        <taxon>Clostridia</taxon>
        <taxon>Eubacteriales</taxon>
        <taxon>Symbiobacteriaceae</taxon>
        <taxon>Symbiobacterium</taxon>
    </lineage>
</organism>
<sequence>MKQSPWSRGGIPVFWRASASSLVTGGIVAVAFLIPSPMARYSLLAAALLVSVLGGLWVGRAAQAGAAAPPDMQLSPPETGSVAVSVSAAAEAAAGLQPHADTHRTGSADRADLARACDGLIIGAQRTQEAVQEVFRLTGRVNDVLNQLHGASRDQLDDLDRTRGLAHQVVAVFEDMIAAARAAREEAARHRQAAEAVQQALGQIGAGMEGIRAATDASARALRDLDAQSGEIGAIVKLIRDVADQTNLLSLNAAIEAARAGEAGRGFAVVASEVRALADRSRNATRQIQELVAKIQAGTAAAMTAMQESQEEVNRGAATVESTRASIVQVLQSFEGLTMTVEGFGERAEATAGEMAELVKAVEEATRLANQNTTMANELAEADWFSRAIREAEQRAGELVAEARRLEVYTRLPSGGSW</sequence>